<keyword evidence="4" id="KW-0804">Transcription</keyword>
<dbReference type="RefSeq" id="WP_154531244.1">
    <property type="nucleotide sequence ID" value="NZ_VULX01000009.1"/>
</dbReference>
<sequence length="222" mass="25604">MKSIYIVEDDRDLAGELSSSLNKWGFNTFICEKFDGILEEYVEKKPQLVIMDINLPFFDGFFWCKKIRDISKVPILLLSSRDSNMDIIMGINNGADDYITKPFSVEVLVTKINALLRRAYDYVAGDSLVYYNGAVLDTEKCTLMYDNRTTDLTKNEIKILRILIKNKGKVVSRDKIMMSLWNDDEFVNDNTLTVNITRLRSKLKDMGLKDFIKTKKGIGYMV</sequence>
<evidence type="ECO:0000313" key="10">
    <source>
        <dbReference type="EMBL" id="MSR91359.1"/>
    </source>
</evidence>
<evidence type="ECO:0000256" key="1">
    <source>
        <dbReference type="ARBA" id="ARBA00018672"/>
    </source>
</evidence>
<dbReference type="GO" id="GO:0000976">
    <property type="term" value="F:transcription cis-regulatory region binding"/>
    <property type="evidence" value="ECO:0007669"/>
    <property type="project" value="TreeGrafter"/>
</dbReference>
<keyword evidence="11" id="KW-1185">Reference proteome</keyword>
<dbReference type="GO" id="GO:0032993">
    <property type="term" value="C:protein-DNA complex"/>
    <property type="evidence" value="ECO:0007669"/>
    <property type="project" value="TreeGrafter"/>
</dbReference>
<dbReference type="EMBL" id="VULX01000009">
    <property type="protein sequence ID" value="MSR91359.1"/>
    <property type="molecule type" value="Genomic_DNA"/>
</dbReference>
<evidence type="ECO:0000256" key="6">
    <source>
        <dbReference type="PROSITE-ProRule" id="PRU00169"/>
    </source>
</evidence>
<evidence type="ECO:0000313" key="11">
    <source>
        <dbReference type="Proteomes" id="UP000460287"/>
    </source>
</evidence>
<keyword evidence="2" id="KW-0805">Transcription regulation</keyword>
<feature type="DNA-binding region" description="OmpR/PhoB-type" evidence="7">
    <location>
        <begin position="126"/>
        <end position="222"/>
    </location>
</feature>
<dbReference type="InterPro" id="IPR036388">
    <property type="entry name" value="WH-like_DNA-bd_sf"/>
</dbReference>
<dbReference type="InterPro" id="IPR039420">
    <property type="entry name" value="WalR-like"/>
</dbReference>
<feature type="domain" description="OmpR/PhoB-type" evidence="9">
    <location>
        <begin position="126"/>
        <end position="222"/>
    </location>
</feature>
<dbReference type="GO" id="GO:0006355">
    <property type="term" value="P:regulation of DNA-templated transcription"/>
    <property type="evidence" value="ECO:0007669"/>
    <property type="project" value="InterPro"/>
</dbReference>
<dbReference type="Pfam" id="PF00486">
    <property type="entry name" value="Trans_reg_C"/>
    <property type="match status" value="1"/>
</dbReference>
<proteinExistence type="predicted"/>
<dbReference type="Gene3D" id="6.10.250.690">
    <property type="match status" value="1"/>
</dbReference>
<dbReference type="AlphaFoldDB" id="A0A7X2MYE4"/>
<dbReference type="GO" id="GO:0005829">
    <property type="term" value="C:cytosol"/>
    <property type="evidence" value="ECO:0007669"/>
    <property type="project" value="TreeGrafter"/>
</dbReference>
<feature type="domain" description="Response regulatory" evidence="8">
    <location>
        <begin position="3"/>
        <end position="116"/>
    </location>
</feature>
<evidence type="ECO:0000259" key="9">
    <source>
        <dbReference type="PROSITE" id="PS51755"/>
    </source>
</evidence>
<dbReference type="InterPro" id="IPR016032">
    <property type="entry name" value="Sig_transdc_resp-reg_C-effctor"/>
</dbReference>
<dbReference type="SUPFAM" id="SSF52172">
    <property type="entry name" value="CheY-like"/>
    <property type="match status" value="1"/>
</dbReference>
<evidence type="ECO:0000259" key="8">
    <source>
        <dbReference type="PROSITE" id="PS50110"/>
    </source>
</evidence>
<dbReference type="GO" id="GO:0000156">
    <property type="term" value="F:phosphorelay response regulator activity"/>
    <property type="evidence" value="ECO:0007669"/>
    <property type="project" value="TreeGrafter"/>
</dbReference>
<dbReference type="PROSITE" id="PS50110">
    <property type="entry name" value="RESPONSE_REGULATORY"/>
    <property type="match status" value="1"/>
</dbReference>
<dbReference type="InterPro" id="IPR001789">
    <property type="entry name" value="Sig_transdc_resp-reg_receiver"/>
</dbReference>
<evidence type="ECO:0000256" key="4">
    <source>
        <dbReference type="ARBA" id="ARBA00023163"/>
    </source>
</evidence>
<keyword evidence="6" id="KW-0597">Phosphoprotein</keyword>
<organism evidence="10 11">
    <name type="scientific">Inconstantimicrobium porci</name>
    <dbReference type="NCBI Taxonomy" id="2652291"/>
    <lineage>
        <taxon>Bacteria</taxon>
        <taxon>Bacillati</taxon>
        <taxon>Bacillota</taxon>
        <taxon>Clostridia</taxon>
        <taxon>Eubacteriales</taxon>
        <taxon>Clostridiaceae</taxon>
        <taxon>Inconstantimicrobium</taxon>
    </lineage>
</organism>
<dbReference type="SMART" id="SM00862">
    <property type="entry name" value="Trans_reg_C"/>
    <property type="match status" value="1"/>
</dbReference>
<dbReference type="PANTHER" id="PTHR48111:SF43">
    <property type="entry name" value="STAGE 0 SPORULATION PROTEIN A HOMOLOG"/>
    <property type="match status" value="1"/>
</dbReference>
<dbReference type="Gene3D" id="1.10.10.10">
    <property type="entry name" value="Winged helix-like DNA-binding domain superfamily/Winged helix DNA-binding domain"/>
    <property type="match status" value="1"/>
</dbReference>
<evidence type="ECO:0000256" key="7">
    <source>
        <dbReference type="PROSITE-ProRule" id="PRU01091"/>
    </source>
</evidence>
<dbReference type="PROSITE" id="PS51755">
    <property type="entry name" value="OMPR_PHOB"/>
    <property type="match status" value="1"/>
</dbReference>
<gene>
    <name evidence="10" type="ORF">FYJ33_08010</name>
</gene>
<evidence type="ECO:0000256" key="3">
    <source>
        <dbReference type="ARBA" id="ARBA00023125"/>
    </source>
</evidence>
<dbReference type="CDD" id="cd18159">
    <property type="entry name" value="REC_OmpR_NsrR-like"/>
    <property type="match status" value="1"/>
</dbReference>
<reference evidence="10 11" key="1">
    <citation type="submission" date="2019-08" db="EMBL/GenBank/DDBJ databases">
        <title>In-depth cultivation of the pig gut microbiome towards novel bacterial diversity and tailored functional studies.</title>
        <authorList>
            <person name="Wylensek D."/>
            <person name="Hitch T.C.A."/>
            <person name="Clavel T."/>
        </authorList>
    </citation>
    <scope>NUCLEOTIDE SEQUENCE [LARGE SCALE GENOMIC DNA]</scope>
    <source>
        <strain evidence="10 11">WCA-383-APC-5B</strain>
    </source>
</reference>
<evidence type="ECO:0000256" key="5">
    <source>
        <dbReference type="ARBA" id="ARBA00024867"/>
    </source>
</evidence>
<dbReference type="PANTHER" id="PTHR48111">
    <property type="entry name" value="REGULATOR OF RPOS"/>
    <property type="match status" value="1"/>
</dbReference>
<keyword evidence="3 7" id="KW-0238">DNA-binding</keyword>
<protein>
    <recommendedName>
        <fullName evidence="1">Stage 0 sporulation protein A homolog</fullName>
    </recommendedName>
</protein>
<dbReference type="SMART" id="SM00448">
    <property type="entry name" value="REC"/>
    <property type="match status" value="1"/>
</dbReference>
<feature type="modified residue" description="4-aspartylphosphate" evidence="6">
    <location>
        <position position="52"/>
    </location>
</feature>
<comment type="function">
    <text evidence="5">May play the central regulatory role in sporulation. It may be an element of the effector pathway responsible for the activation of sporulation genes in response to nutritional stress. Spo0A may act in concert with spo0H (a sigma factor) to control the expression of some genes that are critical to the sporulation process.</text>
</comment>
<comment type="caution">
    <text evidence="10">The sequence shown here is derived from an EMBL/GenBank/DDBJ whole genome shotgun (WGS) entry which is preliminary data.</text>
</comment>
<dbReference type="CDD" id="cd00383">
    <property type="entry name" value="trans_reg_C"/>
    <property type="match status" value="1"/>
</dbReference>
<dbReference type="InterPro" id="IPR001867">
    <property type="entry name" value="OmpR/PhoB-type_DNA-bd"/>
</dbReference>
<dbReference type="Gene3D" id="3.40.50.2300">
    <property type="match status" value="1"/>
</dbReference>
<dbReference type="Proteomes" id="UP000460287">
    <property type="component" value="Unassembled WGS sequence"/>
</dbReference>
<dbReference type="Pfam" id="PF00072">
    <property type="entry name" value="Response_reg"/>
    <property type="match status" value="1"/>
</dbReference>
<evidence type="ECO:0000256" key="2">
    <source>
        <dbReference type="ARBA" id="ARBA00023015"/>
    </source>
</evidence>
<dbReference type="SUPFAM" id="SSF46894">
    <property type="entry name" value="C-terminal effector domain of the bipartite response regulators"/>
    <property type="match status" value="1"/>
</dbReference>
<name>A0A7X2MYE4_9CLOT</name>
<dbReference type="InterPro" id="IPR011006">
    <property type="entry name" value="CheY-like_superfamily"/>
</dbReference>
<accession>A0A7X2MYE4</accession>